<dbReference type="InterPro" id="IPR051446">
    <property type="entry name" value="HTH_trans_reg/aminotransferase"/>
</dbReference>
<evidence type="ECO:0000256" key="7">
    <source>
        <dbReference type="ARBA" id="ARBA00023163"/>
    </source>
</evidence>
<proteinExistence type="inferred from homology"/>
<keyword evidence="5" id="KW-0805">Transcription regulation</keyword>
<dbReference type="Pfam" id="PF00155">
    <property type="entry name" value="Aminotran_1_2"/>
    <property type="match status" value="1"/>
</dbReference>
<dbReference type="Pfam" id="PF00392">
    <property type="entry name" value="GntR"/>
    <property type="match status" value="1"/>
</dbReference>
<evidence type="ECO:0000259" key="8">
    <source>
        <dbReference type="PROSITE" id="PS50949"/>
    </source>
</evidence>
<feature type="domain" description="HTH gntR-type" evidence="8">
    <location>
        <begin position="1"/>
        <end position="69"/>
    </location>
</feature>
<evidence type="ECO:0000313" key="9">
    <source>
        <dbReference type="EMBL" id="MFD2411671.1"/>
    </source>
</evidence>
<dbReference type="GO" id="GO:0008483">
    <property type="term" value="F:transaminase activity"/>
    <property type="evidence" value="ECO:0007669"/>
    <property type="project" value="UniProtKB-KW"/>
</dbReference>
<evidence type="ECO:0000256" key="6">
    <source>
        <dbReference type="ARBA" id="ARBA00023125"/>
    </source>
</evidence>
<organism evidence="9 10">
    <name type="scientific">Paenibacillus rhizoplanae</name>
    <dbReference type="NCBI Taxonomy" id="1917181"/>
    <lineage>
        <taxon>Bacteria</taxon>
        <taxon>Bacillati</taxon>
        <taxon>Bacillota</taxon>
        <taxon>Bacilli</taxon>
        <taxon>Bacillales</taxon>
        <taxon>Paenibacillaceae</taxon>
        <taxon>Paenibacillus</taxon>
    </lineage>
</organism>
<dbReference type="CDD" id="cd00609">
    <property type="entry name" value="AAT_like"/>
    <property type="match status" value="1"/>
</dbReference>
<keyword evidence="6" id="KW-0238">DNA-binding</keyword>
<keyword evidence="3 9" id="KW-0808">Transferase</keyword>
<dbReference type="RefSeq" id="WP_209994429.1">
    <property type="nucleotide sequence ID" value="NZ_JBHSVQ010000001.1"/>
</dbReference>
<evidence type="ECO:0000256" key="4">
    <source>
        <dbReference type="ARBA" id="ARBA00022898"/>
    </source>
</evidence>
<keyword evidence="7" id="KW-0804">Transcription</keyword>
<dbReference type="Gene3D" id="3.40.640.10">
    <property type="entry name" value="Type I PLP-dependent aspartate aminotransferase-like (Major domain)"/>
    <property type="match status" value="1"/>
</dbReference>
<dbReference type="InterPro" id="IPR015424">
    <property type="entry name" value="PyrdxlP-dep_Trfase"/>
</dbReference>
<comment type="similarity">
    <text evidence="2">In the C-terminal section; belongs to the class-I pyridoxal-phosphate-dependent aminotransferase family.</text>
</comment>
<evidence type="ECO:0000256" key="2">
    <source>
        <dbReference type="ARBA" id="ARBA00005384"/>
    </source>
</evidence>
<keyword evidence="3 9" id="KW-0032">Aminotransferase</keyword>
<dbReference type="SMART" id="SM00345">
    <property type="entry name" value="HTH_GNTR"/>
    <property type="match status" value="1"/>
</dbReference>
<dbReference type="SUPFAM" id="SSF46785">
    <property type="entry name" value="Winged helix' DNA-binding domain"/>
    <property type="match status" value="1"/>
</dbReference>
<evidence type="ECO:0000256" key="1">
    <source>
        <dbReference type="ARBA" id="ARBA00001933"/>
    </source>
</evidence>
<keyword evidence="4" id="KW-0663">Pyridoxal phosphate</keyword>
<reference evidence="10" key="1">
    <citation type="journal article" date="2019" name="Int. J. Syst. Evol. Microbiol.">
        <title>The Global Catalogue of Microorganisms (GCM) 10K type strain sequencing project: providing services to taxonomists for standard genome sequencing and annotation.</title>
        <authorList>
            <consortium name="The Broad Institute Genomics Platform"/>
            <consortium name="The Broad Institute Genome Sequencing Center for Infectious Disease"/>
            <person name="Wu L."/>
            <person name="Ma J."/>
        </authorList>
    </citation>
    <scope>NUCLEOTIDE SEQUENCE [LARGE SCALE GENOMIC DNA]</scope>
    <source>
        <strain evidence="10">CCM 8725</strain>
    </source>
</reference>
<dbReference type="InterPro" id="IPR036390">
    <property type="entry name" value="WH_DNA-bd_sf"/>
</dbReference>
<comment type="cofactor">
    <cofactor evidence="1">
        <name>pyridoxal 5'-phosphate</name>
        <dbReference type="ChEBI" id="CHEBI:597326"/>
    </cofactor>
</comment>
<evidence type="ECO:0000256" key="5">
    <source>
        <dbReference type="ARBA" id="ARBA00023015"/>
    </source>
</evidence>
<evidence type="ECO:0000313" key="10">
    <source>
        <dbReference type="Proteomes" id="UP001597448"/>
    </source>
</evidence>
<dbReference type="SUPFAM" id="SSF53383">
    <property type="entry name" value="PLP-dependent transferases"/>
    <property type="match status" value="1"/>
</dbReference>
<dbReference type="InterPro" id="IPR036388">
    <property type="entry name" value="WH-like_DNA-bd_sf"/>
</dbReference>
<dbReference type="PANTHER" id="PTHR46577:SF1">
    <property type="entry name" value="HTH-TYPE TRANSCRIPTIONAL REGULATORY PROTEIN GABR"/>
    <property type="match status" value="1"/>
</dbReference>
<dbReference type="InterPro" id="IPR000524">
    <property type="entry name" value="Tscrpt_reg_HTH_GntR"/>
</dbReference>
<keyword evidence="10" id="KW-1185">Reference proteome</keyword>
<dbReference type="CDD" id="cd07377">
    <property type="entry name" value="WHTH_GntR"/>
    <property type="match status" value="1"/>
</dbReference>
<gene>
    <name evidence="9" type="ORF">ACFSX3_17410</name>
</gene>
<dbReference type="PROSITE" id="PS50949">
    <property type="entry name" value="HTH_GNTR"/>
    <property type="match status" value="1"/>
</dbReference>
<protein>
    <submittedName>
        <fullName evidence="9">PLP-dependent aminotransferase family protein</fullName>
    </submittedName>
</protein>
<dbReference type="InterPro" id="IPR015421">
    <property type="entry name" value="PyrdxlP-dep_Trfase_major"/>
</dbReference>
<name>A0ABW5FCM8_9BACL</name>
<dbReference type="Proteomes" id="UP001597448">
    <property type="component" value="Unassembled WGS sequence"/>
</dbReference>
<dbReference type="Gene3D" id="1.10.10.10">
    <property type="entry name" value="Winged helix-like DNA-binding domain superfamily/Winged helix DNA-binding domain"/>
    <property type="match status" value="1"/>
</dbReference>
<comment type="caution">
    <text evidence="9">The sequence shown here is derived from an EMBL/GenBank/DDBJ whole genome shotgun (WGS) entry which is preliminary data.</text>
</comment>
<dbReference type="InterPro" id="IPR004839">
    <property type="entry name" value="Aminotransferase_I/II_large"/>
</dbReference>
<sequence>MNKYHQVITELERQMKEGQYRPGDKLPSVRSASETYGCSVSTILKAYGELERTHTIYSIPQSGYYMVDKSADSAAAGSEGTVDFASASPDLNVFPYLDFQHCLNKAIDQYKYHLFTYGDALGLATLRRTLVSHLAEYQVFAKAESILITSGIQQALEILARMPFPSGRTEILVEQPGYDIYLRYLEAEGLPVSGIGRSAAGINLQELEERFASGRFKFFYAMPRYHNPLGTTYSTEERKAIAGLAAKYDVYIAEDDYMADLGIGRRYDPIYAYDQTSHVIYLKSFSKIIFPGLRLGAVVVPQPLLETFRSYKGYTDTSLLSQAALEVYIKNGMYGHHRHKIKAMYAKKIRAVYEALGRHNTEGLIEASADSSGIYIQFKLPLTVNLERLVKRLAGRKIRVVPGNGFYLPGYQTRDKFLRISISRAGLEQIDEGILAIVQEVKRGSGW</sequence>
<dbReference type="EMBL" id="JBHUKY010000030">
    <property type="protein sequence ID" value="MFD2411671.1"/>
    <property type="molecule type" value="Genomic_DNA"/>
</dbReference>
<evidence type="ECO:0000256" key="3">
    <source>
        <dbReference type="ARBA" id="ARBA00022576"/>
    </source>
</evidence>
<dbReference type="PANTHER" id="PTHR46577">
    <property type="entry name" value="HTH-TYPE TRANSCRIPTIONAL REGULATORY PROTEIN GABR"/>
    <property type="match status" value="1"/>
</dbReference>
<accession>A0ABW5FCM8</accession>